<protein>
    <recommendedName>
        <fullName evidence="2">Regulatory protein zeste</fullName>
    </recommendedName>
</protein>
<dbReference type="EMBL" id="KK118424">
    <property type="protein sequence ID" value="KFM72941.1"/>
    <property type="molecule type" value="Genomic_DNA"/>
</dbReference>
<dbReference type="InterPro" id="IPR028002">
    <property type="entry name" value="Myb_DNA-bind_5"/>
</dbReference>
<dbReference type="Pfam" id="PF13873">
    <property type="entry name" value="Myb_DNA-bind_5"/>
    <property type="match status" value="1"/>
</dbReference>
<dbReference type="Proteomes" id="UP000054359">
    <property type="component" value="Unassembled WGS sequence"/>
</dbReference>
<evidence type="ECO:0000259" key="4">
    <source>
        <dbReference type="Pfam" id="PF13873"/>
    </source>
</evidence>
<comment type="subunit">
    <text evidence="1">Self-associates forming complexes of several hundred monomers.</text>
</comment>
<gene>
    <name evidence="5" type="ORF">X975_16698</name>
</gene>
<keyword evidence="6" id="KW-1185">Reference proteome</keyword>
<dbReference type="PANTHER" id="PTHR23098">
    <property type="entry name" value="AGAP001331-PA-RELATED"/>
    <property type="match status" value="1"/>
</dbReference>
<reference evidence="5 6" key="1">
    <citation type="submission" date="2013-11" db="EMBL/GenBank/DDBJ databases">
        <title>Genome sequencing of Stegodyphus mimosarum.</title>
        <authorList>
            <person name="Bechsgaard J."/>
        </authorList>
    </citation>
    <scope>NUCLEOTIDE SEQUENCE [LARGE SCALE GENOMIC DNA]</scope>
</reference>
<dbReference type="GO" id="GO:0005634">
    <property type="term" value="C:nucleus"/>
    <property type="evidence" value="ECO:0007669"/>
    <property type="project" value="TreeGrafter"/>
</dbReference>
<evidence type="ECO:0000256" key="1">
    <source>
        <dbReference type="ARBA" id="ARBA00011764"/>
    </source>
</evidence>
<sequence length="426" mass="47965">MSAFVNNSKMYQRTVMTKPQQQMILQYMEKHPDLFRGRVTKEFTPQMKLEMWEELASLLNERGPCVKTTEKWRRAFIDWKCAVKKKAAEIAAAEKLTVGRPGCVKELSDDEMRLFNLINSAANAEIEAITETDDEIFTFPEIQISQVYSTCIPVMEDPVQMNWEPPSEITSTNILEAQIKPEPTDSVKNLTDNLIGAQHIKKSKEPASANVLEAQVKLEQTDICDTNSTPIIHKITNENLVTNETLQKNLKPISDNALRNISEAHVVLEQSGTLGENSEQVTYAVASNHPSGKEPLQNLKHTPESISTGYFKTHMKLRPVDGLRENSEKEAFEVTNQNSCAKEPPLKKLKPASETVLTTALEKEHENLHKMPQVMITNGKLHPPRRKVKSSSMAALQNVMEAQIKMGKQMDTLNENLEKMTNAITG</sequence>
<dbReference type="PANTHER" id="PTHR23098:SF16">
    <property type="entry name" value="REGULATORY PROTEIN ZESTE"/>
    <property type="match status" value="1"/>
</dbReference>
<accession>A0A087U6F2</accession>
<evidence type="ECO:0000256" key="3">
    <source>
        <dbReference type="ARBA" id="ARBA00025466"/>
    </source>
</evidence>
<feature type="domain" description="Myb/SANT-like DNA-binding" evidence="4">
    <location>
        <begin position="17"/>
        <end position="88"/>
    </location>
</feature>
<dbReference type="OrthoDB" id="6508531at2759"/>
<evidence type="ECO:0000256" key="2">
    <source>
        <dbReference type="ARBA" id="ARBA00016807"/>
    </source>
</evidence>
<feature type="non-terminal residue" evidence="5">
    <location>
        <position position="426"/>
    </location>
</feature>
<proteinExistence type="predicted"/>
<name>A0A087U6F2_STEMI</name>
<evidence type="ECO:0000313" key="6">
    <source>
        <dbReference type="Proteomes" id="UP000054359"/>
    </source>
</evidence>
<organism evidence="5 6">
    <name type="scientific">Stegodyphus mimosarum</name>
    <name type="common">African social velvet spider</name>
    <dbReference type="NCBI Taxonomy" id="407821"/>
    <lineage>
        <taxon>Eukaryota</taxon>
        <taxon>Metazoa</taxon>
        <taxon>Ecdysozoa</taxon>
        <taxon>Arthropoda</taxon>
        <taxon>Chelicerata</taxon>
        <taxon>Arachnida</taxon>
        <taxon>Araneae</taxon>
        <taxon>Araneomorphae</taxon>
        <taxon>Entelegynae</taxon>
        <taxon>Eresoidea</taxon>
        <taxon>Eresidae</taxon>
        <taxon>Stegodyphus</taxon>
    </lineage>
</organism>
<comment type="function">
    <text evidence="3">Involved in transvection phenomena (= synapsis-dependent gene expression), where the synaptic pairing of chromosomes carrying genes with which zeste interacts influences the expression of these genes. Zeste binds to DNA and stimulates transcription from a nearby promoter.</text>
</comment>
<evidence type="ECO:0000313" key="5">
    <source>
        <dbReference type="EMBL" id="KFM72941.1"/>
    </source>
</evidence>
<dbReference type="AlphaFoldDB" id="A0A087U6F2"/>